<feature type="region of interest" description="Disordered" evidence="2">
    <location>
        <begin position="130"/>
        <end position="246"/>
    </location>
</feature>
<name>A0A2T3A1E4_9PEZI</name>
<evidence type="ECO:0000259" key="4">
    <source>
        <dbReference type="Pfam" id="PF08621"/>
    </source>
</evidence>
<dbReference type="InterPro" id="IPR039913">
    <property type="entry name" value="RPAP1/Rba50"/>
</dbReference>
<reference evidence="5 6" key="1">
    <citation type="journal article" date="2018" name="Mycol. Prog.">
        <title>Coniella lustricola, a new species from submerged detritus.</title>
        <authorList>
            <person name="Raudabaugh D.B."/>
            <person name="Iturriaga T."/>
            <person name="Carver A."/>
            <person name="Mondo S."/>
            <person name="Pangilinan J."/>
            <person name="Lipzen A."/>
            <person name="He G."/>
            <person name="Amirebrahimi M."/>
            <person name="Grigoriev I.V."/>
            <person name="Miller A.N."/>
        </authorList>
    </citation>
    <scope>NUCLEOTIDE SEQUENCE [LARGE SCALE GENOMIC DNA]</scope>
    <source>
        <strain evidence="5 6">B22-T-1</strain>
    </source>
</reference>
<dbReference type="AlphaFoldDB" id="A0A2T3A1E4"/>
<accession>A0A2T3A1E4</accession>
<feature type="compositionally biased region" description="Basic and acidic residues" evidence="2">
    <location>
        <begin position="1"/>
        <end position="13"/>
    </location>
</feature>
<dbReference type="FunCoup" id="A0A2T3A1E4">
    <property type="interactions" value="145"/>
</dbReference>
<keyword evidence="6" id="KW-1185">Reference proteome</keyword>
<dbReference type="PANTHER" id="PTHR21483:SF18">
    <property type="entry name" value="RNA POLYMERASE II-ASSOCIATED PROTEIN 1"/>
    <property type="match status" value="1"/>
</dbReference>
<dbReference type="InterPro" id="IPR013929">
    <property type="entry name" value="RPAP1_C"/>
</dbReference>
<organism evidence="5 6">
    <name type="scientific">Coniella lustricola</name>
    <dbReference type="NCBI Taxonomy" id="2025994"/>
    <lineage>
        <taxon>Eukaryota</taxon>
        <taxon>Fungi</taxon>
        <taxon>Dikarya</taxon>
        <taxon>Ascomycota</taxon>
        <taxon>Pezizomycotina</taxon>
        <taxon>Sordariomycetes</taxon>
        <taxon>Sordariomycetidae</taxon>
        <taxon>Diaporthales</taxon>
        <taxon>Schizoparmaceae</taxon>
        <taxon>Coniella</taxon>
    </lineage>
</organism>
<feature type="region of interest" description="Disordered" evidence="2">
    <location>
        <begin position="1"/>
        <end position="113"/>
    </location>
</feature>
<dbReference type="InParanoid" id="A0A2T3A1E4"/>
<proteinExistence type="inferred from homology"/>
<dbReference type="EMBL" id="KZ678512">
    <property type="protein sequence ID" value="PSR81003.1"/>
    <property type="molecule type" value="Genomic_DNA"/>
</dbReference>
<feature type="compositionally biased region" description="Basic and acidic residues" evidence="2">
    <location>
        <begin position="85"/>
        <end position="97"/>
    </location>
</feature>
<comment type="similarity">
    <text evidence="1">Belongs to the RPAP1 family.</text>
</comment>
<dbReference type="Pfam" id="PF08620">
    <property type="entry name" value="RPAP1_C"/>
    <property type="match status" value="1"/>
</dbReference>
<feature type="compositionally biased region" description="Low complexity" evidence="2">
    <location>
        <begin position="54"/>
        <end position="79"/>
    </location>
</feature>
<evidence type="ECO:0000256" key="1">
    <source>
        <dbReference type="ARBA" id="ARBA00009953"/>
    </source>
</evidence>
<sequence>MDFIADIKEKEVGTIKAPSFPQPKPATDGFPQHKKRTRVSAFKQKRQEANGFSPAANADPPQQNATSRAPPSSARATPGPTRPAVSDEKTRIDKENNDLLASMSPQQIEEERRELLERLDPSIIQMLLKRATIDDRQPTPSIFDEPAEAKMEDSPPSTEEAPQAAPVAPATHEPESIKPRKTVCFDEDSVPPEPSSSDLFEATTQQPPTSSNNNNNNNNNTIDTLAPNTTHFPQPQQIPDLDPADPDFLDNLHKKYFPSLPADPSKLAWMAPIPTPHSTADRESPYYPGQTSLPISALRFDFKGRLLSPAKSRSIPTSKGLHHHGEAPEAAGYTVAELGRLARSAVPAQRCVAFQTLGRILFRLGKGEWGAGSGAGSSASPEQPEEEADVATGIWASVKENRVIDSLLEAAEVPEGHGHRGSRAYALEALWLFEKGGWKEKFKGR</sequence>
<dbReference type="STRING" id="2025994.A0A2T3A1E4"/>
<evidence type="ECO:0000313" key="6">
    <source>
        <dbReference type="Proteomes" id="UP000241462"/>
    </source>
</evidence>
<gene>
    <name evidence="5" type="ORF">BD289DRAFT_439701</name>
</gene>
<evidence type="ECO:0000259" key="3">
    <source>
        <dbReference type="Pfam" id="PF08620"/>
    </source>
</evidence>
<protein>
    <submittedName>
        <fullName evidence="5">RPAP1-like protein</fullName>
    </submittedName>
</protein>
<dbReference type="Pfam" id="PF08621">
    <property type="entry name" value="RPAP1_N"/>
    <property type="match status" value="1"/>
</dbReference>
<feature type="compositionally biased region" description="Polar residues" evidence="2">
    <location>
        <begin position="221"/>
        <end position="237"/>
    </location>
</feature>
<dbReference type="GO" id="GO:0006366">
    <property type="term" value="P:transcription by RNA polymerase II"/>
    <property type="evidence" value="ECO:0007669"/>
    <property type="project" value="InterPro"/>
</dbReference>
<feature type="compositionally biased region" description="Low complexity" evidence="2">
    <location>
        <begin position="161"/>
        <end position="170"/>
    </location>
</feature>
<feature type="domain" description="RPAP1 N-terminal" evidence="4">
    <location>
        <begin position="91"/>
        <end position="134"/>
    </location>
</feature>
<evidence type="ECO:0000313" key="5">
    <source>
        <dbReference type="EMBL" id="PSR81003.1"/>
    </source>
</evidence>
<dbReference type="PANTHER" id="PTHR21483">
    <property type="entry name" value="RNA POLYMERASE II-ASSOCIATED PROTEIN 1"/>
    <property type="match status" value="1"/>
</dbReference>
<evidence type="ECO:0000256" key="2">
    <source>
        <dbReference type="SAM" id="MobiDB-lite"/>
    </source>
</evidence>
<dbReference type="InterPro" id="IPR013930">
    <property type="entry name" value="RPAP1_N"/>
</dbReference>
<feature type="domain" description="RPAP1 C-terminal" evidence="3">
    <location>
        <begin position="298"/>
        <end position="364"/>
    </location>
</feature>
<dbReference type="Proteomes" id="UP000241462">
    <property type="component" value="Unassembled WGS sequence"/>
</dbReference>
<feature type="compositionally biased region" description="Polar residues" evidence="2">
    <location>
        <begin position="202"/>
        <end position="211"/>
    </location>
</feature>
<dbReference type="OrthoDB" id="348201at2759"/>